<organism evidence="2">
    <name type="scientific">viral metagenome</name>
    <dbReference type="NCBI Taxonomy" id="1070528"/>
    <lineage>
        <taxon>unclassified sequences</taxon>
        <taxon>metagenomes</taxon>
        <taxon>organismal metagenomes</taxon>
    </lineage>
</organism>
<feature type="region of interest" description="Disordered" evidence="1">
    <location>
        <begin position="179"/>
        <end position="211"/>
    </location>
</feature>
<evidence type="ECO:0000313" key="2">
    <source>
        <dbReference type="EMBL" id="QHT14193.1"/>
    </source>
</evidence>
<evidence type="ECO:0000256" key="1">
    <source>
        <dbReference type="SAM" id="MobiDB-lite"/>
    </source>
</evidence>
<accession>A0A6C0DCQ1</accession>
<sequence>MFRWSEFQNQPILEEDLRLPPESFQLRARKEPSSKDTMNSRLYETQGAAVPQQQGKYYRSDEGNTIYTIMSATPRSPEEAAVMRSFPDGTIDILDARDALRRYENNVKKAVDSLFLKVTATTKEEAAVINSFPKGSVDVFQARGVLQSMENNVKKAVGVLKAEKQEAPTYFDMAPLSSRTDRRDFRQSKPYDSTGPNLSMNPFFDRYDPTRDPRNMIREVRSAVYETKEPDRGLKESERIRERVFTGRYTPEDKAATKLTEWFELPRPTIDNPEIVYRTPLTSMGAKISK</sequence>
<feature type="compositionally biased region" description="Polar residues" evidence="1">
    <location>
        <begin position="190"/>
        <end position="200"/>
    </location>
</feature>
<dbReference type="EMBL" id="MN739580">
    <property type="protein sequence ID" value="QHT14193.1"/>
    <property type="molecule type" value="Genomic_DNA"/>
</dbReference>
<protein>
    <submittedName>
        <fullName evidence="2">Uncharacterized protein</fullName>
    </submittedName>
</protein>
<dbReference type="AlphaFoldDB" id="A0A6C0DCQ1"/>
<feature type="region of interest" description="Disordered" evidence="1">
    <location>
        <begin position="28"/>
        <end position="54"/>
    </location>
</feature>
<reference evidence="2" key="1">
    <citation type="journal article" date="2020" name="Nature">
        <title>Giant virus diversity and host interactions through global metagenomics.</title>
        <authorList>
            <person name="Schulz F."/>
            <person name="Roux S."/>
            <person name="Paez-Espino D."/>
            <person name="Jungbluth S."/>
            <person name="Walsh D.A."/>
            <person name="Denef V.J."/>
            <person name="McMahon K.D."/>
            <person name="Konstantinidis K.T."/>
            <person name="Eloe-Fadrosh E.A."/>
            <person name="Kyrpides N.C."/>
            <person name="Woyke T."/>
        </authorList>
    </citation>
    <scope>NUCLEOTIDE SEQUENCE</scope>
    <source>
        <strain evidence="2">GVMAG-M-3300023174-137</strain>
    </source>
</reference>
<feature type="compositionally biased region" description="Basic and acidic residues" evidence="1">
    <location>
        <begin position="179"/>
        <end position="189"/>
    </location>
</feature>
<name>A0A6C0DCQ1_9ZZZZ</name>
<proteinExistence type="predicted"/>